<dbReference type="Pfam" id="PF14391">
    <property type="entry name" value="DUF4421"/>
    <property type="match status" value="1"/>
</dbReference>
<dbReference type="OrthoDB" id="975269at2"/>
<evidence type="ECO:0000313" key="3">
    <source>
        <dbReference type="Proteomes" id="UP000245870"/>
    </source>
</evidence>
<sequence length="366" mass="42443">MRLSCIVIALTLSTHLFGAVIDTTDMTREENYHQEHGTNFLHKIYELVKTFSAVDTDYVEPQHYNYTFMLQNTNSYELYQLRNETGGKIVFAPEPAYKLGPYFGWRWIFLGYTIDLAHLNDNNGRLDFNLSLYSNQIGIDLFYRKSGNSYRINSITFEKPYDTSAMSGTRFDGFRTSVKGFNIYYIFNHQKFSYPAAYSQSTVQRRSCGSLIAGIGYTKHKLNIDWLKLDDMIKHRLDDAYSSEIIDTTIVTSKVDYTDYSVSTGYAYNWVFAHNWLLDVSLQLGLAYKHSNKGTQTAAAEYHKDFHFRNFNLDGITRLGLVWNNTKWFAGANAIFHTYNYRKSKFSTNNIFGNVNIYVGFNFGKR</sequence>
<organism evidence="2 3">
    <name type="scientific">Hallella colorans</name>
    <dbReference type="NCBI Taxonomy" id="1703337"/>
    <lineage>
        <taxon>Bacteria</taxon>
        <taxon>Pseudomonadati</taxon>
        <taxon>Bacteroidota</taxon>
        <taxon>Bacteroidia</taxon>
        <taxon>Bacteroidales</taxon>
        <taxon>Prevotellaceae</taxon>
        <taxon>Hallella</taxon>
    </lineage>
</organism>
<evidence type="ECO:0000256" key="1">
    <source>
        <dbReference type="SAM" id="SignalP"/>
    </source>
</evidence>
<name>A0A2U0UNR7_9BACT</name>
<reference evidence="2 3" key="1">
    <citation type="submission" date="2018-05" db="EMBL/GenBank/DDBJ databases">
        <title>Genomic Encyclopedia of Type Strains, Phase IV (KMG-IV): sequencing the most valuable type-strain genomes for metagenomic binning, comparative biology and taxonomic classification.</title>
        <authorList>
            <person name="Goeker M."/>
        </authorList>
    </citation>
    <scope>NUCLEOTIDE SEQUENCE [LARGE SCALE GENOMIC DNA]</scope>
    <source>
        <strain evidence="2 3">DSM 100333</strain>
    </source>
</reference>
<dbReference type="InterPro" id="IPR025535">
    <property type="entry name" value="DUF4421"/>
</dbReference>
<comment type="caution">
    <text evidence="2">The sequence shown here is derived from an EMBL/GenBank/DDBJ whole genome shotgun (WGS) entry which is preliminary data.</text>
</comment>
<dbReference type="Proteomes" id="UP000245870">
    <property type="component" value="Unassembled WGS sequence"/>
</dbReference>
<feature type="signal peptide" evidence="1">
    <location>
        <begin position="1"/>
        <end position="18"/>
    </location>
</feature>
<dbReference type="EMBL" id="QENY01000001">
    <property type="protein sequence ID" value="PVX59291.1"/>
    <property type="molecule type" value="Genomic_DNA"/>
</dbReference>
<keyword evidence="3" id="KW-1185">Reference proteome</keyword>
<dbReference type="RefSeq" id="WP_116615467.1">
    <property type="nucleotide sequence ID" value="NZ_CALDWB010000014.1"/>
</dbReference>
<gene>
    <name evidence="2" type="ORF">C7379_10159</name>
</gene>
<evidence type="ECO:0000313" key="2">
    <source>
        <dbReference type="EMBL" id="PVX59291.1"/>
    </source>
</evidence>
<dbReference type="AlphaFoldDB" id="A0A2U0UNR7"/>
<accession>A0A2U0UNR7</accession>
<feature type="chain" id="PRO_5015657549" evidence="1">
    <location>
        <begin position="19"/>
        <end position="366"/>
    </location>
</feature>
<protein>
    <submittedName>
        <fullName evidence="2">Uncharacterized protein DUF4421</fullName>
    </submittedName>
</protein>
<proteinExistence type="predicted"/>
<keyword evidence="1" id="KW-0732">Signal</keyword>